<dbReference type="AlphaFoldDB" id="A0A979G3B7"/>
<dbReference type="InterPro" id="IPR026444">
    <property type="entry name" value="Secre_tail"/>
</dbReference>
<protein>
    <recommendedName>
        <fullName evidence="1">Secretion system C-terminal sorting domain-containing protein</fullName>
    </recommendedName>
</protein>
<dbReference type="Pfam" id="PF18962">
    <property type="entry name" value="Por_Secre_tail"/>
    <property type="match status" value="1"/>
</dbReference>
<evidence type="ECO:0000313" key="3">
    <source>
        <dbReference type="Proteomes" id="UP000002215"/>
    </source>
</evidence>
<name>A0A979G3B7_CHIPD</name>
<reference evidence="2 3" key="2">
    <citation type="journal article" date="2010" name="Stand. Genomic Sci.">
        <title>Complete genome sequence of Chitinophaga pinensis type strain (UQM 2034).</title>
        <authorList>
            <person name="Glavina Del Rio T."/>
            <person name="Abt B."/>
            <person name="Spring S."/>
            <person name="Lapidus A."/>
            <person name="Nolan M."/>
            <person name="Tice H."/>
            <person name="Copeland A."/>
            <person name="Cheng J.F."/>
            <person name="Chen F."/>
            <person name="Bruce D."/>
            <person name="Goodwin L."/>
            <person name="Pitluck S."/>
            <person name="Ivanova N."/>
            <person name="Mavromatis K."/>
            <person name="Mikhailova N."/>
            <person name="Pati A."/>
            <person name="Chen A."/>
            <person name="Palaniappan K."/>
            <person name="Land M."/>
            <person name="Hauser L."/>
            <person name="Chang Y.J."/>
            <person name="Jeffries C.D."/>
            <person name="Chain P."/>
            <person name="Saunders E."/>
            <person name="Detter J.C."/>
            <person name="Brettin T."/>
            <person name="Rohde M."/>
            <person name="Goker M."/>
            <person name="Bristow J."/>
            <person name="Eisen J.A."/>
            <person name="Markowitz V."/>
            <person name="Hugenholtz P."/>
            <person name="Kyrpides N.C."/>
            <person name="Klenk H.P."/>
            <person name="Lucas S."/>
        </authorList>
    </citation>
    <scope>NUCLEOTIDE SEQUENCE [LARGE SCALE GENOMIC DNA]</scope>
    <source>
        <strain evidence="3">ATCC 43595 / DSM 2588 / LMG 13176 / NBRC 15968 / NCIMB 11800 / UQM 2034</strain>
    </source>
</reference>
<proteinExistence type="predicted"/>
<gene>
    <name evidence="2" type="ordered locus">Cpin_2499</name>
</gene>
<feature type="domain" description="Secretion system C-terminal sorting" evidence="1">
    <location>
        <begin position="35"/>
        <end position="83"/>
    </location>
</feature>
<sequence length="85" mass="9787">MYVCMVLPVAPSMDTLFTGSRYMKAWQQQLPQQWRQKSQISLYDMSDKVHISGITTAITYNMDVIKLPTGIYIVQIITDGKKTIR</sequence>
<dbReference type="EMBL" id="CP001699">
    <property type="protein sequence ID" value="ACU59987.1"/>
    <property type="molecule type" value="Genomic_DNA"/>
</dbReference>
<evidence type="ECO:0000259" key="1">
    <source>
        <dbReference type="Pfam" id="PF18962"/>
    </source>
</evidence>
<dbReference type="Proteomes" id="UP000002215">
    <property type="component" value="Chromosome"/>
</dbReference>
<dbReference type="KEGG" id="cpi:Cpin_2499"/>
<accession>A0A979G3B7</accession>
<dbReference type="NCBIfam" id="TIGR04183">
    <property type="entry name" value="Por_Secre_tail"/>
    <property type="match status" value="1"/>
</dbReference>
<reference evidence="3" key="1">
    <citation type="submission" date="2009-08" db="EMBL/GenBank/DDBJ databases">
        <title>The complete genome of Chitinophaga pinensis DSM 2588.</title>
        <authorList>
            <consortium name="US DOE Joint Genome Institute (JGI-PGF)"/>
            <person name="Lucas S."/>
            <person name="Copeland A."/>
            <person name="Lapidus A."/>
            <person name="Glavina del Rio T."/>
            <person name="Dalin E."/>
            <person name="Tice H."/>
            <person name="Bruce D."/>
            <person name="Goodwin L."/>
            <person name="Pitluck S."/>
            <person name="Kyrpides N."/>
            <person name="Mavromatis K."/>
            <person name="Ivanova N."/>
            <person name="Mikhailova N."/>
            <person name="Sims D."/>
            <person name="Meinche L."/>
            <person name="Brettin T."/>
            <person name="Detter J.C."/>
            <person name="Han C."/>
            <person name="Larimer F."/>
            <person name="Land M."/>
            <person name="Hauser L."/>
            <person name="Markowitz V."/>
            <person name="Cheng J.-F."/>
            <person name="Hugenholtz P."/>
            <person name="Woyke T."/>
            <person name="Wu D."/>
            <person name="Spring S."/>
            <person name="Klenk H.-P."/>
            <person name="Eisen J.A."/>
        </authorList>
    </citation>
    <scope>NUCLEOTIDE SEQUENCE [LARGE SCALE GENOMIC DNA]</scope>
    <source>
        <strain evidence="3">ATCC 43595 / DSM 2588 / LMG 13176 / NBRC 15968 / NCIMB 11800 / UQM 2034</strain>
    </source>
</reference>
<organism evidence="2 3">
    <name type="scientific">Chitinophaga pinensis (strain ATCC 43595 / DSM 2588 / LMG 13176 / NBRC 15968 / NCIMB 11800 / UQM 2034)</name>
    <dbReference type="NCBI Taxonomy" id="485918"/>
    <lineage>
        <taxon>Bacteria</taxon>
        <taxon>Pseudomonadati</taxon>
        <taxon>Bacteroidota</taxon>
        <taxon>Chitinophagia</taxon>
        <taxon>Chitinophagales</taxon>
        <taxon>Chitinophagaceae</taxon>
        <taxon>Chitinophaga</taxon>
    </lineage>
</organism>
<evidence type="ECO:0000313" key="2">
    <source>
        <dbReference type="EMBL" id="ACU59987.1"/>
    </source>
</evidence>